<dbReference type="Proteomes" id="UP000074108">
    <property type="component" value="Unassembled WGS sequence"/>
</dbReference>
<evidence type="ECO:0008006" key="3">
    <source>
        <dbReference type="Google" id="ProtNLM"/>
    </source>
</evidence>
<proteinExistence type="predicted"/>
<dbReference type="PATRIC" id="fig|1150625.3.peg.2130"/>
<gene>
    <name evidence="1" type="ORF">Q75_09985</name>
</gene>
<dbReference type="EMBL" id="LDYG01000031">
    <property type="protein sequence ID" value="KUP05985.1"/>
    <property type="molecule type" value="Genomic_DNA"/>
</dbReference>
<name>A0A147K7H0_9BACI</name>
<evidence type="ECO:0000313" key="1">
    <source>
        <dbReference type="EMBL" id="KUP05985.1"/>
    </source>
</evidence>
<dbReference type="STRING" id="1150625.Q75_09985"/>
<dbReference type="InterPro" id="IPR032585">
    <property type="entry name" value="DUF4912"/>
</dbReference>
<keyword evidence="2" id="KW-1185">Reference proteome</keyword>
<protein>
    <recommendedName>
        <fullName evidence="3">DUF4912 domain-containing protein</fullName>
    </recommendedName>
</protein>
<reference evidence="1 2" key="1">
    <citation type="journal article" date="2016" name="Front. Microbiol.">
        <title>Microevolution Analysis of Bacillus coahuilensis Unveils Differences in Phosphorus Acquisition Strategies and Their Regulation.</title>
        <authorList>
            <person name="Gomez-Lunar Z."/>
            <person name="Hernandez-Gonzalez I."/>
            <person name="Rodriguez-Torres M.D."/>
            <person name="Souza V."/>
            <person name="Olmedo-Alvarez G."/>
        </authorList>
    </citation>
    <scope>NUCLEOTIDE SEQUENCE [LARGE SCALE GENOMIC DNA]</scope>
    <source>
        <strain evidence="2">p1.1.43</strain>
    </source>
</reference>
<evidence type="ECO:0000313" key="2">
    <source>
        <dbReference type="Proteomes" id="UP000074108"/>
    </source>
</evidence>
<dbReference type="Pfam" id="PF16258">
    <property type="entry name" value="DUF4912"/>
    <property type="match status" value="1"/>
</dbReference>
<comment type="caution">
    <text evidence="1">The sequence shown here is derived from an EMBL/GenBank/DDBJ whole genome shotgun (WGS) entry which is preliminary data.</text>
</comment>
<sequence>MLQEIIEYRKQGLSFRKIAANLNTTVGKVQYQWIKYQKQLEAEKEEVSSTPTVVKENTKPARQGIKKRVNSVLPVKSLWRKKSESYFHITFSHPTRIYCYWHLSSYILSQVTPQTVLTLRLFDVTDIVFNGHNAHYYTDTYVRTEQRDWFFSGLKGNRSYCIDLGVKDGSGSFFSYLRSNCIHTPASTIRGTNQEPLVRFLQETDSEPNWIEHVSTYSYYVVKEESL</sequence>
<dbReference type="RefSeq" id="WP_010173427.1">
    <property type="nucleotide sequence ID" value="NZ_LDYG01000031.1"/>
</dbReference>
<organism evidence="1 2">
    <name type="scientific">Bacillus coahuilensis p1.1.43</name>
    <dbReference type="NCBI Taxonomy" id="1150625"/>
    <lineage>
        <taxon>Bacteria</taxon>
        <taxon>Bacillati</taxon>
        <taxon>Bacillota</taxon>
        <taxon>Bacilli</taxon>
        <taxon>Bacillales</taxon>
        <taxon>Bacillaceae</taxon>
        <taxon>Bacillus</taxon>
    </lineage>
</organism>
<accession>A0A147K7H0</accession>
<dbReference type="AlphaFoldDB" id="A0A147K7H0"/>